<evidence type="ECO:0000313" key="2">
    <source>
        <dbReference type="EMBL" id="JAA55612.1"/>
    </source>
</evidence>
<feature type="transmembrane region" description="Helical" evidence="1">
    <location>
        <begin position="77"/>
        <end position="100"/>
    </location>
</feature>
<reference evidence="2" key="1">
    <citation type="submission" date="2012-11" db="EMBL/GenBank/DDBJ databases">
        <authorList>
            <person name="Lucero-Rivera Y.E."/>
            <person name="Tovar-Ramirez D."/>
        </authorList>
    </citation>
    <scope>NUCLEOTIDE SEQUENCE</scope>
    <source>
        <tissue evidence="2">Salivary gland</tissue>
    </source>
</reference>
<dbReference type="EMBL" id="GACK01009422">
    <property type="protein sequence ID" value="JAA55612.1"/>
    <property type="molecule type" value="mRNA"/>
</dbReference>
<proteinExistence type="evidence at transcript level"/>
<dbReference type="AlphaFoldDB" id="L7LVJ9"/>
<accession>L7LVJ9</accession>
<keyword evidence="1" id="KW-0812">Transmembrane</keyword>
<sequence>MGMVKCAKLLLCRGPTAPCSILMPTISATHGPAISPKVEPQKGGELGQLVSWCNRAKNKKKTDDNTTEYKKKRRKTLIGAVCVFVLLFCVLRCLFFFVLLHDEVKLQLAQK</sequence>
<organism evidence="2">
    <name type="scientific">Rhipicephalus pulchellus</name>
    <name type="common">Yellow backed tick</name>
    <name type="synonym">Dermacentor pulchellus</name>
    <dbReference type="NCBI Taxonomy" id="72859"/>
    <lineage>
        <taxon>Eukaryota</taxon>
        <taxon>Metazoa</taxon>
        <taxon>Ecdysozoa</taxon>
        <taxon>Arthropoda</taxon>
        <taxon>Chelicerata</taxon>
        <taxon>Arachnida</taxon>
        <taxon>Acari</taxon>
        <taxon>Parasitiformes</taxon>
        <taxon>Ixodida</taxon>
        <taxon>Ixodoidea</taxon>
        <taxon>Ixodidae</taxon>
        <taxon>Rhipicephalinae</taxon>
        <taxon>Rhipicephalus</taxon>
        <taxon>Rhipicephalus</taxon>
    </lineage>
</organism>
<keyword evidence="1" id="KW-0472">Membrane</keyword>
<reference evidence="2" key="2">
    <citation type="journal article" date="2015" name="J. Proteomics">
        <title>Sexual differences in the sialomes of the zebra tick, Rhipicephalus pulchellus.</title>
        <authorList>
            <person name="Tan A.W."/>
            <person name="Francischetti I.M."/>
            <person name="Slovak M."/>
            <person name="Kini R.M."/>
            <person name="Ribeiro J.M."/>
        </authorList>
    </citation>
    <scope>NUCLEOTIDE SEQUENCE</scope>
    <source>
        <tissue evidence="2">Salivary gland</tissue>
    </source>
</reference>
<protein>
    <submittedName>
        <fullName evidence="2">Uncharacterized protein</fullName>
    </submittedName>
</protein>
<keyword evidence="1" id="KW-1133">Transmembrane helix</keyword>
<evidence type="ECO:0000256" key="1">
    <source>
        <dbReference type="SAM" id="Phobius"/>
    </source>
</evidence>
<name>L7LVJ9_RHIPC</name>